<evidence type="ECO:0000313" key="2">
    <source>
        <dbReference type="EMBL" id="RFU70874.1"/>
    </source>
</evidence>
<accession>A0A372LTJ3</accession>
<dbReference type="AlphaFoldDB" id="A0A372LTJ3"/>
<keyword evidence="1" id="KW-0812">Transmembrane</keyword>
<protein>
    <submittedName>
        <fullName evidence="2">AtpZ/AtpI family protein</fullName>
    </submittedName>
</protein>
<dbReference type="Pfam" id="PF09527">
    <property type="entry name" value="ATPase_gene1"/>
    <property type="match status" value="1"/>
</dbReference>
<dbReference type="InterPro" id="IPR032820">
    <property type="entry name" value="ATPase_put"/>
</dbReference>
<dbReference type="EMBL" id="QVTE01000010">
    <property type="protein sequence ID" value="RFU70874.1"/>
    <property type="molecule type" value="Genomic_DNA"/>
</dbReference>
<keyword evidence="1" id="KW-0472">Membrane</keyword>
<keyword evidence="3" id="KW-1185">Reference proteome</keyword>
<reference evidence="2 3" key="1">
    <citation type="submission" date="2018-08" db="EMBL/GenBank/DDBJ databases">
        <title>Bacillus chawlae sp. nov., Bacillus glennii sp. nov., and Bacillus saganii sp. nov. Isolated from the Vehicle Assembly Building at Kennedy Space Center where the Viking Spacecraft were Assembled.</title>
        <authorList>
            <person name="Seuylemezian A."/>
            <person name="Vaishampayan P."/>
        </authorList>
    </citation>
    <scope>NUCLEOTIDE SEQUENCE [LARGE SCALE GENOMIC DNA]</scope>
    <source>
        <strain evidence="2 3">V47-23a</strain>
    </source>
</reference>
<proteinExistence type="predicted"/>
<dbReference type="RefSeq" id="WP_117325507.1">
    <property type="nucleotide sequence ID" value="NZ_QVTE01000010.1"/>
</dbReference>
<feature type="transmembrane region" description="Helical" evidence="1">
    <location>
        <begin position="45"/>
        <end position="63"/>
    </location>
</feature>
<comment type="caution">
    <text evidence="2">The sequence shown here is derived from an EMBL/GenBank/DDBJ whole genome shotgun (WGS) entry which is preliminary data.</text>
</comment>
<dbReference type="Proteomes" id="UP000264541">
    <property type="component" value="Unassembled WGS sequence"/>
</dbReference>
<dbReference type="OrthoDB" id="282803at2"/>
<name>A0A372LTJ3_9BACI</name>
<evidence type="ECO:0000256" key="1">
    <source>
        <dbReference type="SAM" id="Phobius"/>
    </source>
</evidence>
<evidence type="ECO:0000313" key="3">
    <source>
        <dbReference type="Proteomes" id="UP000264541"/>
    </source>
</evidence>
<sequence>MRKKDRHLFRAMALTSAILSQLVGCTLVGLFAGRWVDSKLGSAPFLLVIGLLLGLAAGTFAMLRTVRQYFSGD</sequence>
<keyword evidence="1" id="KW-1133">Transmembrane helix</keyword>
<organism evidence="2 3">
    <name type="scientific">Peribacillus saganii</name>
    <dbReference type="NCBI Taxonomy" id="2303992"/>
    <lineage>
        <taxon>Bacteria</taxon>
        <taxon>Bacillati</taxon>
        <taxon>Bacillota</taxon>
        <taxon>Bacilli</taxon>
        <taxon>Bacillales</taxon>
        <taxon>Bacillaceae</taxon>
        <taxon>Peribacillus</taxon>
    </lineage>
</organism>
<gene>
    <name evidence="2" type="ORF">D0469_04530</name>
</gene>
<feature type="transmembrane region" description="Helical" evidence="1">
    <location>
        <begin position="12"/>
        <end position="33"/>
    </location>
</feature>